<dbReference type="OrthoDB" id="7867856at2"/>
<dbReference type="RefSeq" id="WP_100368879.1">
    <property type="nucleotide sequence ID" value="NZ_PGTY01000003.1"/>
</dbReference>
<keyword evidence="2" id="KW-1185">Reference proteome</keyword>
<protein>
    <submittedName>
        <fullName evidence="1">Type II secretion system (T2SS) protein M subtype b</fullName>
    </submittedName>
</protein>
<evidence type="ECO:0000313" key="1">
    <source>
        <dbReference type="EMBL" id="PJI84917.1"/>
    </source>
</evidence>
<accession>A0A2M8W1X0</accession>
<name>A0A2M8W1X0_9RHOB</name>
<dbReference type="InterPro" id="IPR034756">
    <property type="entry name" value="T2SSM_b"/>
</dbReference>
<dbReference type="EMBL" id="PGTY01000003">
    <property type="protein sequence ID" value="PJI84917.1"/>
    <property type="molecule type" value="Genomic_DNA"/>
</dbReference>
<dbReference type="InterPro" id="IPR014717">
    <property type="entry name" value="Transl_elong_EF1B/ribsomal_bS6"/>
</dbReference>
<gene>
    <name evidence="1" type="ORF">BC777_2910</name>
</gene>
<dbReference type="AlphaFoldDB" id="A0A2M8W1X0"/>
<proteinExistence type="predicted"/>
<comment type="caution">
    <text evidence="1">The sequence shown here is derived from an EMBL/GenBank/DDBJ whole genome shotgun (WGS) entry which is preliminary data.</text>
</comment>
<reference evidence="1 2" key="1">
    <citation type="submission" date="2017-11" db="EMBL/GenBank/DDBJ databases">
        <title>Genomic Encyclopedia of Archaeal and Bacterial Type Strains, Phase II (KMG-II): From Individual Species to Whole Genera.</title>
        <authorList>
            <person name="Goeker M."/>
        </authorList>
    </citation>
    <scope>NUCLEOTIDE SEQUENCE [LARGE SCALE GENOMIC DNA]</scope>
    <source>
        <strain evidence="1 2">DSM 29128</strain>
    </source>
</reference>
<dbReference type="Pfam" id="PF10741">
    <property type="entry name" value="T2SSM_b"/>
    <property type="match status" value="1"/>
</dbReference>
<organism evidence="1 2">
    <name type="scientific">Yoonia maricola</name>
    <dbReference type="NCBI Taxonomy" id="420999"/>
    <lineage>
        <taxon>Bacteria</taxon>
        <taxon>Pseudomonadati</taxon>
        <taxon>Pseudomonadota</taxon>
        <taxon>Alphaproteobacteria</taxon>
        <taxon>Rhodobacterales</taxon>
        <taxon>Paracoccaceae</taxon>
        <taxon>Yoonia</taxon>
    </lineage>
</organism>
<dbReference type="Gene3D" id="3.30.70.60">
    <property type="match status" value="1"/>
</dbReference>
<dbReference type="Proteomes" id="UP000228531">
    <property type="component" value="Unassembled WGS sequence"/>
</dbReference>
<sequence length="176" mass="19073">MSSFRFIQPALPRRMVLGAGCGVIALLTLAGFGLVAAAQNQRDEIADLNATIARAEAAGPTTTTGLPDSAFYTGDTPQLAQAVLQSNLQSLAQAHSINIEVMRADQIDQIDGFVRLNMTLNGVAPETELGAFLHGLAVLEPIVVINEISLRRARQMRRNTERRVSFQLQLYGLSQR</sequence>
<evidence type="ECO:0000313" key="2">
    <source>
        <dbReference type="Proteomes" id="UP000228531"/>
    </source>
</evidence>